<feature type="compositionally biased region" description="Basic and acidic residues" evidence="1">
    <location>
        <begin position="1489"/>
        <end position="1507"/>
    </location>
</feature>
<dbReference type="Pfam" id="PF00476">
    <property type="entry name" value="DNA_pol_A"/>
    <property type="match status" value="1"/>
</dbReference>
<feature type="compositionally biased region" description="Low complexity" evidence="1">
    <location>
        <begin position="1189"/>
        <end position="1213"/>
    </location>
</feature>
<feature type="region of interest" description="Disordered" evidence="1">
    <location>
        <begin position="976"/>
        <end position="1008"/>
    </location>
</feature>
<feature type="region of interest" description="Disordered" evidence="1">
    <location>
        <begin position="1702"/>
        <end position="1767"/>
    </location>
</feature>
<reference evidence="3 4" key="1">
    <citation type="submission" date="2017-09" db="EMBL/GenBank/DDBJ databases">
        <title>Genome sequencing of Besnoitia besnoiti strain Bb-Ger1.</title>
        <authorList>
            <person name="Schares G."/>
            <person name="Venepally P."/>
            <person name="Lorenzi H.A."/>
        </authorList>
    </citation>
    <scope>NUCLEOTIDE SEQUENCE [LARGE SCALE GENOMIC DNA]</scope>
    <source>
        <strain evidence="3 4">Bb-Ger1</strain>
    </source>
</reference>
<feature type="region of interest" description="Disordered" evidence="1">
    <location>
        <begin position="489"/>
        <end position="508"/>
    </location>
</feature>
<feature type="region of interest" description="Disordered" evidence="1">
    <location>
        <begin position="1482"/>
        <end position="1507"/>
    </location>
</feature>
<dbReference type="SMART" id="SM00474">
    <property type="entry name" value="35EXOc"/>
    <property type="match status" value="1"/>
</dbReference>
<feature type="compositionally biased region" description="Polar residues" evidence="1">
    <location>
        <begin position="1572"/>
        <end position="1583"/>
    </location>
</feature>
<dbReference type="Pfam" id="PF01612">
    <property type="entry name" value="DNA_pol_A_exo1"/>
    <property type="match status" value="2"/>
</dbReference>
<dbReference type="Gene3D" id="1.10.150.20">
    <property type="entry name" value="5' to 3' exonuclease, C-terminal subdomain"/>
    <property type="match status" value="1"/>
</dbReference>
<dbReference type="SMART" id="SM00482">
    <property type="entry name" value="POLAc"/>
    <property type="match status" value="1"/>
</dbReference>
<feature type="region of interest" description="Disordered" evidence="1">
    <location>
        <begin position="337"/>
        <end position="378"/>
    </location>
</feature>
<name>A0A2A9MN14_BESBE</name>
<feature type="compositionally biased region" description="Low complexity" evidence="1">
    <location>
        <begin position="1281"/>
        <end position="1312"/>
    </location>
</feature>
<dbReference type="VEuPathDB" id="ToxoDB:BESB_002120"/>
<dbReference type="Gene3D" id="3.40.1360.10">
    <property type="match status" value="1"/>
</dbReference>
<evidence type="ECO:0000313" key="3">
    <source>
        <dbReference type="EMBL" id="PFH37871.1"/>
    </source>
</evidence>
<evidence type="ECO:0000256" key="1">
    <source>
        <dbReference type="SAM" id="MobiDB-lite"/>
    </source>
</evidence>
<dbReference type="PROSITE" id="PS51199">
    <property type="entry name" value="SF4_HELICASE"/>
    <property type="match status" value="1"/>
</dbReference>
<protein>
    <submittedName>
        <fullName evidence="3">Putative helicase</fullName>
    </submittedName>
</protein>
<gene>
    <name evidence="3" type="ORF">BESB_002120</name>
</gene>
<dbReference type="InterPro" id="IPR027032">
    <property type="entry name" value="Twinkle-like"/>
</dbReference>
<dbReference type="Proteomes" id="UP000224006">
    <property type="component" value="Chromosome I"/>
</dbReference>
<dbReference type="InterPro" id="IPR002562">
    <property type="entry name" value="3'-5'_exonuclease_dom"/>
</dbReference>
<dbReference type="STRING" id="94643.A0A2A9MN14"/>
<dbReference type="InterPro" id="IPR007694">
    <property type="entry name" value="DNA_helicase_DnaB-like_C"/>
</dbReference>
<dbReference type="CDD" id="cd01029">
    <property type="entry name" value="TOPRIM_primases"/>
    <property type="match status" value="1"/>
</dbReference>
<dbReference type="InterPro" id="IPR027417">
    <property type="entry name" value="P-loop_NTPase"/>
</dbReference>
<keyword evidence="4" id="KW-1185">Reference proteome</keyword>
<dbReference type="SUPFAM" id="SSF56672">
    <property type="entry name" value="DNA/RNA polymerases"/>
    <property type="match status" value="1"/>
</dbReference>
<dbReference type="Pfam" id="PF13155">
    <property type="entry name" value="Toprim_2"/>
    <property type="match status" value="1"/>
</dbReference>
<feature type="compositionally biased region" description="Basic and acidic residues" evidence="1">
    <location>
        <begin position="361"/>
        <end position="378"/>
    </location>
</feature>
<dbReference type="SUPFAM" id="SSF52540">
    <property type="entry name" value="P-loop containing nucleoside triphosphate hydrolases"/>
    <property type="match status" value="1"/>
</dbReference>
<dbReference type="GO" id="GO:0043139">
    <property type="term" value="F:5'-3' DNA helicase activity"/>
    <property type="evidence" value="ECO:0007669"/>
    <property type="project" value="InterPro"/>
</dbReference>
<dbReference type="PANTHER" id="PTHR12873:SF0">
    <property type="entry name" value="TWINKLE MTDNA HELICASE"/>
    <property type="match status" value="1"/>
</dbReference>
<feature type="compositionally biased region" description="Gly residues" evidence="1">
    <location>
        <begin position="1975"/>
        <end position="1987"/>
    </location>
</feature>
<dbReference type="GO" id="GO:0008408">
    <property type="term" value="F:3'-5' exonuclease activity"/>
    <property type="evidence" value="ECO:0007669"/>
    <property type="project" value="InterPro"/>
</dbReference>
<feature type="region of interest" description="Disordered" evidence="1">
    <location>
        <begin position="1566"/>
        <end position="1613"/>
    </location>
</feature>
<feature type="compositionally biased region" description="Basic and acidic residues" evidence="1">
    <location>
        <begin position="666"/>
        <end position="686"/>
    </location>
</feature>
<dbReference type="GO" id="GO:0003887">
    <property type="term" value="F:DNA-directed DNA polymerase activity"/>
    <property type="evidence" value="ECO:0007669"/>
    <property type="project" value="InterPro"/>
</dbReference>
<dbReference type="GeneID" id="40305275"/>
<dbReference type="RefSeq" id="XP_029221880.1">
    <property type="nucleotide sequence ID" value="XM_029358967.1"/>
</dbReference>
<dbReference type="KEGG" id="bbes:BESB_002120"/>
<feature type="compositionally biased region" description="Basic and acidic residues" evidence="1">
    <location>
        <begin position="1369"/>
        <end position="1380"/>
    </location>
</feature>
<keyword evidence="3" id="KW-0378">Hydrolase</keyword>
<feature type="region of interest" description="Disordered" evidence="1">
    <location>
        <begin position="1951"/>
        <end position="1991"/>
    </location>
</feature>
<keyword evidence="3" id="KW-0067">ATP-binding</keyword>
<sequence length="2311" mass="246614">MVRCTSYSVQSLSPGCVSPDKSCSTLSSPVSLRRSSSLALSSRAQCSSRRAKSDSAVGRDAYAAARFPLAGRLPGSSSRILSTGTTALDCSRPCLEPTPPLSSRFSSCGSVLCFRSPLPAEVALAPGSSSHSASCLSATPASLPSTFVSAYSTLHNAASLSAYLVRKRLEYVEHPNKFTLKFCPNCPDHKHRRDNLFKLEVFKNSGNCYCHRCGWKGSFFDLKTKLGDLNPQDVLAALHAAGDSPPGVAYAPGPWGALPLDGLPGPGVPTQAGSPGFAGGVAFASGGRAPGGFAGPLGGGGSLQGALAPAARNAQPDGGDRYVPRFEAFAEQLAEAAEAARRENEGNSKSAKDKKKTRLKKAIDQGESARREATATADERAGCGRRVLQYLTEKRGITLDTLRAYGVGCGSFYFPPAVDAGANGPLPKWESHDCVTFPWHAASDDAASSQQLPDAEVAAAFDSQPACGSPVAAKTRLLRARRVASGAFDAEGSGASGESGGSDAEKTKCAPAPTVPVVRVKVRSITEKSCMRLLPAGGQWGLFGAGIVPAEADTVVVTEGEFDAMSVYQQTGLPAVSVPMGAHSLPVQVLPFFERFKNIILWMDEDAAGREGAELFASKLGIGRCYLVRGSVVFDSLVQAAASASAAGHLTETPREKKSEKKKKKGGDEVQHDDADGSKRVGEAEQPRVTGQGCSGEAATDRLQQLAGGPDLRGGVPKDANEALLRGFDLRLFIDSAAPIPHSQILTFRDLRNSVFDEIMNPGRVRGIPSVTLPAFTRLLGGFRRGELSVWTGGTGMGKTTILSQLSIDFCLQGVPTLWGSFEVNNVRLLKTMLRQFSGGELDGDRARFDFFADKFAALPLYFLKFHGSTHVDEVIDAMDYACYVLDVGHVILDNLQFMLSGQGRGHEVWDMQNSAIEKFRRFATTKNVHISIVVHPRKEDDGTPLGISSVFGSVKSTQEADNVVILQRRRRSASAQAASVSSRTGARRGSMTPVEASAAPHPGDASQTENFLELRKNRFSGELGSVPYVFNKNSLTIRELSPSFLAADEETARRLSRGSSGSEAGSRRKRSTPEPVPPYQYASGEPSPGPTEDASLRQLRHDSQQPIMAHAFDRLQRRRDSELEQETGPDLGGALSPSGLRNGGFSGGSSFAQRAGVRAAFQAAPPAHAPGAAKPSSGLLQNSPSTTGGIVPSSSSIAGSPPAHVLHAAPASAPSPQPPAPRRPPRKARASSLSAGGVEAELPPSTAALDAGAAMQGDSASPRALAASGDDAGQSRHDASSASRAEATTAPAVAAGAGRSQPVSVSFSSDSPMPLLRELAHALPLTEPIKMSGPNRTKTAVYEDLRRVVERHPAMKRIAAAIVADFEKKQKKRDQERNSQRGKAKGTGKAADREAGKEGDGDTSGQDAVSGRPGAEQKRDSTEGAVTPSAGQGVGVPYHEYSDATSVLLGQVREADEEDVEPPVVKLVPLQDVLGPVPYCEDQGETEEGGKEADSDARAEGDAAERHEHDATCQLQVAQPIEPPTDYIRSDFILVDSECKMRQLAPYLYRILEKLHPDDAMYARKRAAVQPRSSTQNATPETQAKGRDGGAGKVGRNAPATATSSGPGCGVAAGEKTETNSVCFSMGVDVETTGLDPYSARLRLLQLAMPDFPTLLFDLFSLPIDSPSLRAVRLLLASPRIRKVFHNGKFDLGFLAATGLAQSQDRREPTAPARTQERGSLEKASSRSPAAGDVGPGRSAGAEISEAGAVGNMQSSSKTGAQERRDSSMRLIDAAVLGDRPPEIGELQRDGGVFVEGPLFDTLIAAKVVEAGVFGTGYKLLQVVERFLGVLMDKRMQASDWSSKRLSQEQLLYAARDAAVMLPLQQRLQQKLEAHGLQEVMDVEMRCLRPVVAMELNGMQIDHAQWKDLEAHLREEEVKAKKRLAAELHVDENTVKFNSQKQMLDALRALGIPAPPPDSPSSPRGRGPRRPGYPGQGVVGPEGGGGFEDDGLLKDTSDGTLARLTHYPAVQALRDYRKAAKAITTFVDKLPQHINPVTGKIHCSLHQCGAGSGRFSCDSPNLQQIPRERRFRACFVPSKTVAGRPGKFIIADFSQIELRIAADLACDERMIEAYRKGEDLHKLTASLILNKPPSALSKADRQLAKAVNFGLIYGMSADRFKGYAHTAYGVQMTTQQARDFHAKYFSSYPGITRWHQRQKAEQPRETRTRAGRRALFDYFAFTKSLNYPVQGTSADITKESLVRLQSKLAPLGGRLVMCVHDEIIAEVPEDKAEEGLRILIATMEAAGNKYLRFVPCVAEGAVADSWADKP</sequence>
<dbReference type="InterPro" id="IPR034154">
    <property type="entry name" value="TOPRIM_DnaG/twinkle"/>
</dbReference>
<dbReference type="InterPro" id="IPR043502">
    <property type="entry name" value="DNA/RNA_pol_sf"/>
</dbReference>
<dbReference type="Gene3D" id="1.20.1060.10">
    <property type="entry name" value="Taq DNA Polymerase, Chain T, domain 4"/>
    <property type="match status" value="1"/>
</dbReference>
<feature type="compositionally biased region" description="Basic and acidic residues" evidence="1">
    <location>
        <begin position="1705"/>
        <end position="1726"/>
    </location>
</feature>
<dbReference type="SUPFAM" id="SSF53098">
    <property type="entry name" value="Ribonuclease H-like"/>
    <property type="match status" value="2"/>
</dbReference>
<feature type="compositionally biased region" description="Low complexity" evidence="1">
    <location>
        <begin position="1962"/>
        <end position="1974"/>
    </location>
</feature>
<accession>A0A2A9MN14</accession>
<dbReference type="Gene3D" id="3.40.50.300">
    <property type="entry name" value="P-loop containing nucleotide triphosphate hydrolases"/>
    <property type="match status" value="1"/>
</dbReference>
<evidence type="ECO:0000259" key="2">
    <source>
        <dbReference type="PROSITE" id="PS51199"/>
    </source>
</evidence>
<keyword evidence="3" id="KW-0347">Helicase</keyword>
<dbReference type="GO" id="GO:0003697">
    <property type="term" value="F:single-stranded DNA binding"/>
    <property type="evidence" value="ECO:0007669"/>
    <property type="project" value="InterPro"/>
</dbReference>
<feature type="compositionally biased region" description="Polar residues" evidence="1">
    <location>
        <begin position="1179"/>
        <end position="1188"/>
    </location>
</feature>
<dbReference type="Pfam" id="PF13481">
    <property type="entry name" value="AAA_25"/>
    <property type="match status" value="1"/>
</dbReference>
<dbReference type="PRINTS" id="PR00868">
    <property type="entry name" value="DNAPOLI"/>
</dbReference>
<dbReference type="InterPro" id="IPR002298">
    <property type="entry name" value="DNA_polymerase_A"/>
</dbReference>
<feature type="region of interest" description="Disordered" evidence="1">
    <location>
        <begin position="645"/>
        <end position="697"/>
    </location>
</feature>
<organism evidence="3 4">
    <name type="scientific">Besnoitia besnoiti</name>
    <name type="common">Apicomplexan protozoan</name>
    <dbReference type="NCBI Taxonomy" id="94643"/>
    <lineage>
        <taxon>Eukaryota</taxon>
        <taxon>Sar</taxon>
        <taxon>Alveolata</taxon>
        <taxon>Apicomplexa</taxon>
        <taxon>Conoidasida</taxon>
        <taxon>Coccidia</taxon>
        <taxon>Eucoccidiorida</taxon>
        <taxon>Eimeriorina</taxon>
        <taxon>Sarcocystidae</taxon>
        <taxon>Besnoitia</taxon>
    </lineage>
</organism>
<dbReference type="InterPro" id="IPR001098">
    <property type="entry name" value="DNA-dir_DNA_pol_A_palm_dom"/>
</dbReference>
<feature type="compositionally biased region" description="Pro residues" evidence="1">
    <location>
        <begin position="1214"/>
        <end position="1223"/>
    </location>
</feature>
<feature type="domain" description="SF4 helicase" evidence="2">
    <location>
        <begin position="762"/>
        <end position="1045"/>
    </location>
</feature>
<feature type="region of interest" description="Disordered" evidence="1">
    <location>
        <begin position="1119"/>
        <end position="1312"/>
    </location>
</feature>
<dbReference type="CDD" id="cd01122">
    <property type="entry name" value="Twinkle_C"/>
    <property type="match status" value="1"/>
</dbReference>
<evidence type="ECO:0000313" key="4">
    <source>
        <dbReference type="Proteomes" id="UP000224006"/>
    </source>
</evidence>
<dbReference type="PANTHER" id="PTHR12873">
    <property type="entry name" value="T7-LIKE MITOCHONDRIAL DNA HELICASE"/>
    <property type="match status" value="1"/>
</dbReference>
<comment type="caution">
    <text evidence="3">The sequence shown here is derived from an EMBL/GenBank/DDBJ whole genome shotgun (WGS) entry which is preliminary data.</text>
</comment>
<dbReference type="CDD" id="cd08639">
    <property type="entry name" value="DNA_pol_A_Aquificae_like"/>
    <property type="match status" value="1"/>
</dbReference>
<feature type="compositionally biased region" description="Low complexity" evidence="1">
    <location>
        <begin position="1152"/>
        <end position="1174"/>
    </location>
</feature>
<dbReference type="GO" id="GO:0006261">
    <property type="term" value="P:DNA-templated DNA replication"/>
    <property type="evidence" value="ECO:0007669"/>
    <property type="project" value="InterPro"/>
</dbReference>
<feature type="compositionally biased region" description="Basic and acidic residues" evidence="1">
    <location>
        <begin position="1391"/>
        <end position="1401"/>
    </location>
</feature>
<dbReference type="GO" id="GO:0005524">
    <property type="term" value="F:ATP binding"/>
    <property type="evidence" value="ECO:0007669"/>
    <property type="project" value="InterPro"/>
</dbReference>
<dbReference type="EMBL" id="NWUJ01000001">
    <property type="protein sequence ID" value="PFH37871.1"/>
    <property type="molecule type" value="Genomic_DNA"/>
</dbReference>
<dbReference type="Gene3D" id="3.30.70.370">
    <property type="match status" value="1"/>
</dbReference>
<dbReference type="OrthoDB" id="275278at2759"/>
<keyword evidence="3" id="KW-0547">Nucleotide-binding</keyword>
<feature type="region of interest" description="Disordered" evidence="1">
    <location>
        <begin position="1051"/>
        <end position="1095"/>
    </location>
</feature>
<dbReference type="InterPro" id="IPR036397">
    <property type="entry name" value="RNaseH_sf"/>
</dbReference>
<dbReference type="InterPro" id="IPR012337">
    <property type="entry name" value="RNaseH-like_sf"/>
</dbReference>
<dbReference type="SUPFAM" id="SSF56731">
    <property type="entry name" value="DNA primase core"/>
    <property type="match status" value="1"/>
</dbReference>
<proteinExistence type="predicted"/>
<feature type="region of interest" description="Disordered" evidence="1">
    <location>
        <begin position="1369"/>
        <end position="1438"/>
    </location>
</feature>
<dbReference type="Gene3D" id="3.30.420.10">
    <property type="entry name" value="Ribonuclease H-like superfamily/Ribonuclease H"/>
    <property type="match status" value="2"/>
</dbReference>